<dbReference type="STRING" id="7370.A0A1I8N196"/>
<organism evidence="5">
    <name type="scientific">Musca domestica</name>
    <name type="common">House fly</name>
    <dbReference type="NCBI Taxonomy" id="7370"/>
    <lineage>
        <taxon>Eukaryota</taxon>
        <taxon>Metazoa</taxon>
        <taxon>Ecdysozoa</taxon>
        <taxon>Arthropoda</taxon>
        <taxon>Hexapoda</taxon>
        <taxon>Insecta</taxon>
        <taxon>Pterygota</taxon>
        <taxon>Neoptera</taxon>
        <taxon>Endopterygota</taxon>
        <taxon>Diptera</taxon>
        <taxon>Brachycera</taxon>
        <taxon>Muscomorpha</taxon>
        <taxon>Muscoidea</taxon>
        <taxon>Muscidae</taxon>
        <taxon>Musca</taxon>
    </lineage>
</organism>
<accession>A0A1I8N196</accession>
<proteinExistence type="inferred from homology"/>
<feature type="region of interest" description="Disordered" evidence="3">
    <location>
        <begin position="14"/>
        <end position="44"/>
    </location>
</feature>
<dbReference type="PANTHER" id="PTHR17408">
    <property type="entry name" value="HISTONE RNA HAIRPIN-BINDING PROTEIN"/>
    <property type="match status" value="1"/>
</dbReference>
<dbReference type="KEGG" id="mde:101891500"/>
<dbReference type="GO" id="GO:0006398">
    <property type="term" value="P:mRNA 3'-end processing by stem-loop binding and cleavage"/>
    <property type="evidence" value="ECO:0007669"/>
    <property type="project" value="TreeGrafter"/>
</dbReference>
<dbReference type="VEuPathDB" id="VectorBase:MDOA010502"/>
<dbReference type="OrthoDB" id="265795at2759"/>
<dbReference type="RefSeq" id="XP_005176098.2">
    <property type="nucleotide sequence ID" value="XM_005176041.4"/>
</dbReference>
<dbReference type="InterPro" id="IPR026502">
    <property type="entry name" value="SLBP1/SLBP2"/>
</dbReference>
<feature type="region of interest" description="Disordered" evidence="3">
    <location>
        <begin position="73"/>
        <end position="139"/>
    </location>
</feature>
<dbReference type="GO" id="GO:0071204">
    <property type="term" value="C:histone pre-mRNA 3'end processing complex"/>
    <property type="evidence" value="ECO:0007669"/>
    <property type="project" value="TreeGrafter"/>
</dbReference>
<dbReference type="GO" id="GO:0007076">
    <property type="term" value="P:mitotic chromosome condensation"/>
    <property type="evidence" value="ECO:0007669"/>
    <property type="project" value="UniProtKB-ARBA"/>
</dbReference>
<dbReference type="FunFam" id="1.10.8.1120:FF:000001">
    <property type="entry name" value="Histone RNA hairpin-binding protein-like"/>
    <property type="match status" value="1"/>
</dbReference>
<dbReference type="AlphaFoldDB" id="A0A1I8N196"/>
<dbReference type="PANTHER" id="PTHR17408:SF0">
    <property type="entry name" value="HISTONE RNA HAIRPIN-BINDING PROTEIN"/>
    <property type="match status" value="1"/>
</dbReference>
<evidence type="ECO:0000259" key="4">
    <source>
        <dbReference type="Pfam" id="PF15247"/>
    </source>
</evidence>
<dbReference type="eggNOG" id="KOG3934">
    <property type="taxonomic scope" value="Eukaryota"/>
</dbReference>
<dbReference type="GO" id="GO:0071207">
    <property type="term" value="F:histone pre-mRNA stem-loop binding"/>
    <property type="evidence" value="ECO:0007669"/>
    <property type="project" value="TreeGrafter"/>
</dbReference>
<reference evidence="5" key="1">
    <citation type="submission" date="2020-05" db="UniProtKB">
        <authorList>
            <consortium name="EnsemblMetazoa"/>
        </authorList>
    </citation>
    <scope>IDENTIFICATION</scope>
    <source>
        <strain evidence="5">Aabys</strain>
    </source>
</reference>
<dbReference type="GO" id="GO:0003729">
    <property type="term" value="F:mRNA binding"/>
    <property type="evidence" value="ECO:0007669"/>
    <property type="project" value="InterPro"/>
</dbReference>
<evidence type="ECO:0000256" key="3">
    <source>
        <dbReference type="SAM" id="MobiDB-lite"/>
    </source>
</evidence>
<feature type="compositionally biased region" description="Polar residues" evidence="3">
    <location>
        <begin position="31"/>
        <end position="42"/>
    </location>
</feature>
<dbReference type="InterPro" id="IPR029344">
    <property type="entry name" value="SLBP_RNA_bind"/>
</dbReference>
<name>A0A1I8N196_MUSDO</name>
<dbReference type="Gene3D" id="1.10.8.1120">
    <property type="entry name" value="Histone RNA hairpin-binding protein RNA-binding domain"/>
    <property type="match status" value="1"/>
</dbReference>
<evidence type="ECO:0000313" key="5">
    <source>
        <dbReference type="EnsemblMetazoa" id="MDOA010502-PA"/>
    </source>
</evidence>
<evidence type="ECO:0000256" key="1">
    <source>
        <dbReference type="ARBA" id="ARBA00006151"/>
    </source>
</evidence>
<dbReference type="VEuPathDB" id="VectorBase:MDOMA2_017807"/>
<dbReference type="GO" id="GO:0051028">
    <property type="term" value="P:mRNA transport"/>
    <property type="evidence" value="ECO:0007669"/>
    <property type="project" value="TreeGrafter"/>
</dbReference>
<dbReference type="InterPro" id="IPR038294">
    <property type="entry name" value="SLBP_RNA_bind_sf"/>
</dbReference>
<evidence type="ECO:0000256" key="2">
    <source>
        <dbReference type="ARBA" id="ARBA00022884"/>
    </source>
</evidence>
<dbReference type="EnsemblMetazoa" id="MDOA010502-RA">
    <property type="protein sequence ID" value="MDOA010502-PA"/>
    <property type="gene ID" value="MDOA010502"/>
</dbReference>
<keyword evidence="2" id="KW-0694">RNA-binding</keyword>
<dbReference type="GO" id="GO:0005737">
    <property type="term" value="C:cytoplasm"/>
    <property type="evidence" value="ECO:0007669"/>
    <property type="project" value="TreeGrafter"/>
</dbReference>
<feature type="compositionally biased region" description="Polar residues" evidence="3">
    <location>
        <begin position="82"/>
        <end position="104"/>
    </location>
</feature>
<gene>
    <name evidence="5" type="primary">101891500</name>
</gene>
<feature type="domain" description="Histone RNA hairpin-binding protein RNA-binding" evidence="4">
    <location>
        <begin position="137"/>
        <end position="205"/>
    </location>
</feature>
<dbReference type="Pfam" id="PF15247">
    <property type="entry name" value="SLBP_RNA_bind"/>
    <property type="match status" value="1"/>
</dbReference>
<feature type="region of interest" description="Disordered" evidence="3">
    <location>
        <begin position="203"/>
        <end position="228"/>
    </location>
</feature>
<comment type="similarity">
    <text evidence="1">Belongs to the SLBP family.</text>
</comment>
<protein>
    <recommendedName>
        <fullName evidence="4">Histone RNA hairpin-binding protein RNA-binding domain-containing protein</fullName>
    </recommendedName>
</protein>
<sequence length="228" mass="25898">MMVCETSTIMSIEKKDAGSGSRSWADEADSHSQCSFNNSLTDGDSRRDISLEFIDNVNEQKFERLLKEEKLKTPFKRRHSETPSIETRSNSPNSSCDSNTSNDGEQARYFNSHKNEKRARQNSFTSSSSSSSSYTETDAAVLTRRQKQIDYGKNTVAYERYTEMVPKAQRTRDHPRTPNKYGKYSRRAFDGLVKIWRKQLHYYDPPNANQPTLSKGSGVASSSDSDSD</sequence>